<accession>A0A429VAL1</accession>
<dbReference type="AlphaFoldDB" id="A0A429VAL1"/>
<evidence type="ECO:0000313" key="1">
    <source>
        <dbReference type="EMBL" id="RST30965.1"/>
    </source>
</evidence>
<sequence>MLPEEWPIAAEMADRPVHPARPARERRLAVVRTDFFLPEAERLTEQERALMTAMLLGLVESLSDEIRVELPGSAPPVGEPDAALLCARLGETGLLQQDRLVALLLRRADEARVADQLVSGGATPRFVQGLVSHHNSIVAEAAMGLVLARGRRRDRFGHVGVDFADLDGDTAVLLAHALAAALAVETERGDEPFAHAADALLGRHDEGLRLEAIEGRLIAALQAGGELDDALLLTLADEGELGLLTAALAERAGISGDEAWERLSCPGSGRLAELLRIAAVTRPAAASLFAGIGAVIGLQDPAGEIGRFDQISGAQAEACRRALRLNPAYRRAADRLHGQRG</sequence>
<dbReference type="EMBL" id="RWJF01000001">
    <property type="protein sequence ID" value="RST30965.1"/>
    <property type="molecule type" value="Genomic_DNA"/>
</dbReference>
<keyword evidence="2" id="KW-1185">Reference proteome</keyword>
<protein>
    <submittedName>
        <fullName evidence="1">DUF2336 domain-containing protein</fullName>
    </submittedName>
</protein>
<name>A0A429VAL1_9SPHN</name>
<organism evidence="1 2">
    <name type="scientific">Sphingomonas ginkgonis</name>
    <dbReference type="NCBI Taxonomy" id="2315330"/>
    <lineage>
        <taxon>Bacteria</taxon>
        <taxon>Pseudomonadati</taxon>
        <taxon>Pseudomonadota</taxon>
        <taxon>Alphaproteobacteria</taxon>
        <taxon>Sphingomonadales</taxon>
        <taxon>Sphingomonadaceae</taxon>
        <taxon>Sphingomonas</taxon>
    </lineage>
</organism>
<evidence type="ECO:0000313" key="2">
    <source>
        <dbReference type="Proteomes" id="UP000274661"/>
    </source>
</evidence>
<comment type="caution">
    <text evidence="1">The sequence shown here is derived from an EMBL/GenBank/DDBJ whole genome shotgun (WGS) entry which is preliminary data.</text>
</comment>
<dbReference type="Proteomes" id="UP000274661">
    <property type="component" value="Unassembled WGS sequence"/>
</dbReference>
<gene>
    <name evidence="1" type="ORF">HMF7854_09060</name>
</gene>
<proteinExistence type="predicted"/>
<reference evidence="1 2" key="1">
    <citation type="submission" date="2018-12" db="EMBL/GenBank/DDBJ databases">
        <title>Sphingomonas sp. HMF7854 Genome sequencing and assembly.</title>
        <authorList>
            <person name="Cha I."/>
            <person name="Kang H."/>
            <person name="Kim H."/>
            <person name="Kang J."/>
            <person name="Joh K."/>
        </authorList>
    </citation>
    <scope>NUCLEOTIDE SEQUENCE [LARGE SCALE GENOMIC DNA]</scope>
    <source>
        <strain evidence="1 2">HMF7854</strain>
    </source>
</reference>
<dbReference type="OrthoDB" id="7559850at2"/>